<gene>
    <name evidence="2" type="ORF">GPECTOR_1g608</name>
</gene>
<dbReference type="STRING" id="33097.A0A150H3R2"/>
<dbReference type="EMBL" id="LSYV01000002">
    <property type="protein sequence ID" value="KXZ56675.1"/>
    <property type="molecule type" value="Genomic_DNA"/>
</dbReference>
<dbReference type="PANTHER" id="PTHR47605">
    <property type="entry name" value="TRANSCRIPTIONAL ELONGATION REGULATOR MINIYO"/>
    <property type="match status" value="1"/>
</dbReference>
<proteinExistence type="predicted"/>
<accession>A0A150H3R2</accession>
<evidence type="ECO:0000256" key="1">
    <source>
        <dbReference type="SAM" id="MobiDB-lite"/>
    </source>
</evidence>
<reference evidence="3" key="1">
    <citation type="journal article" date="2016" name="Nat. Commun.">
        <title>The Gonium pectorale genome demonstrates co-option of cell cycle regulation during the evolution of multicellularity.</title>
        <authorList>
            <person name="Hanschen E.R."/>
            <person name="Marriage T.N."/>
            <person name="Ferris P.J."/>
            <person name="Hamaji T."/>
            <person name="Toyoda A."/>
            <person name="Fujiyama A."/>
            <person name="Neme R."/>
            <person name="Noguchi H."/>
            <person name="Minakuchi Y."/>
            <person name="Suzuki M."/>
            <person name="Kawai-Toyooka H."/>
            <person name="Smith D.R."/>
            <person name="Sparks H."/>
            <person name="Anderson J."/>
            <person name="Bakaric R."/>
            <person name="Luria V."/>
            <person name="Karger A."/>
            <person name="Kirschner M.W."/>
            <person name="Durand P.M."/>
            <person name="Michod R.E."/>
            <person name="Nozaki H."/>
            <person name="Olson B.J."/>
        </authorList>
    </citation>
    <scope>NUCLEOTIDE SEQUENCE [LARGE SCALE GENOMIC DNA]</scope>
    <source>
        <strain evidence="3">NIES-2863</strain>
    </source>
</reference>
<feature type="region of interest" description="Disordered" evidence="1">
    <location>
        <begin position="180"/>
        <end position="206"/>
    </location>
</feature>
<dbReference type="PANTHER" id="PTHR47605:SF2">
    <property type="entry name" value="TRANSCRIPTIONAL ELONGATION REGULATOR MINIYO"/>
    <property type="match status" value="1"/>
</dbReference>
<evidence type="ECO:0000313" key="3">
    <source>
        <dbReference type="Proteomes" id="UP000075714"/>
    </source>
</evidence>
<dbReference type="InterPro" id="IPR055326">
    <property type="entry name" value="MINIYO"/>
</dbReference>
<evidence type="ECO:0000313" key="2">
    <source>
        <dbReference type="EMBL" id="KXZ56675.1"/>
    </source>
</evidence>
<name>A0A150H3R2_GONPE</name>
<sequence>MQAALQAAYLFRAGEMLQQDVDEAGEGSWRDPRVRWGLACMAQRYLCGGREGQVSPPGPPGPEWLPAALAERLVVCLSSSCFGDPLLAAHLALALARGANPVVRLQVWNGLAAESALHLLPPLQRCLGPVELYLGQQPPSATGAASAAGGADPGLDPALLGAVQRSLVEGDLERAMLPPPDAVAADPAAEPCTAAPGEGASAAAASGVSPSLCSPNRCSSVAADVALQLLAHTLLHRESWPALERVWRRGPGTGGNGGGAAAGDGAGDRGSGSSAGSGVADGNTGEDGGASAGGEAASAARVVPAAVALLGGLVRSAPAEAVARLVLYGEARCGLRREESAAVLAQTCAGETALRERVRRVLVLCGLV</sequence>
<keyword evidence="3" id="KW-1185">Reference proteome</keyword>
<comment type="caution">
    <text evidence="2">The sequence shown here is derived from an EMBL/GenBank/DDBJ whole genome shotgun (WGS) entry which is preliminary data.</text>
</comment>
<feature type="region of interest" description="Disordered" evidence="1">
    <location>
        <begin position="247"/>
        <end position="293"/>
    </location>
</feature>
<protein>
    <submittedName>
        <fullName evidence="2">Uncharacterized protein</fullName>
    </submittedName>
</protein>
<feature type="compositionally biased region" description="Low complexity" evidence="1">
    <location>
        <begin position="182"/>
        <end position="206"/>
    </location>
</feature>
<dbReference type="AlphaFoldDB" id="A0A150H3R2"/>
<feature type="compositionally biased region" description="Gly residues" evidence="1">
    <location>
        <begin position="251"/>
        <end position="275"/>
    </location>
</feature>
<dbReference type="Proteomes" id="UP000075714">
    <property type="component" value="Unassembled WGS sequence"/>
</dbReference>
<organism evidence="2 3">
    <name type="scientific">Gonium pectorale</name>
    <name type="common">Green alga</name>
    <dbReference type="NCBI Taxonomy" id="33097"/>
    <lineage>
        <taxon>Eukaryota</taxon>
        <taxon>Viridiplantae</taxon>
        <taxon>Chlorophyta</taxon>
        <taxon>core chlorophytes</taxon>
        <taxon>Chlorophyceae</taxon>
        <taxon>CS clade</taxon>
        <taxon>Chlamydomonadales</taxon>
        <taxon>Volvocaceae</taxon>
        <taxon>Gonium</taxon>
    </lineage>
</organism>
<dbReference type="OrthoDB" id="552765at2759"/>